<evidence type="ECO:0000313" key="2">
    <source>
        <dbReference type="EMBL" id="MDE5413213.1"/>
    </source>
</evidence>
<evidence type="ECO:0000313" key="3">
    <source>
        <dbReference type="Proteomes" id="UP001148125"/>
    </source>
</evidence>
<proteinExistence type="predicted"/>
<gene>
    <name evidence="2" type="ORF">N7Z68_07425</name>
</gene>
<keyword evidence="1" id="KW-0812">Transmembrane</keyword>
<comment type="caution">
    <text evidence="2">The sequence shown here is derived from an EMBL/GenBank/DDBJ whole genome shotgun (WGS) entry which is preliminary data.</text>
</comment>
<dbReference type="RefSeq" id="WP_275117838.1">
    <property type="nucleotide sequence ID" value="NZ_JAOTPO010000004.1"/>
</dbReference>
<keyword evidence="3" id="KW-1185">Reference proteome</keyword>
<feature type="transmembrane region" description="Helical" evidence="1">
    <location>
        <begin position="12"/>
        <end position="32"/>
    </location>
</feature>
<evidence type="ECO:0000256" key="1">
    <source>
        <dbReference type="SAM" id="Phobius"/>
    </source>
</evidence>
<keyword evidence="1" id="KW-1133">Transmembrane helix</keyword>
<dbReference type="EMBL" id="JAOTPO010000004">
    <property type="protein sequence ID" value="MDE5413213.1"/>
    <property type="molecule type" value="Genomic_DNA"/>
</dbReference>
<sequence>MNSHMNKGSAVAVVASVAIVIVGILMITNLYFNSKEIQAAANTCYDNGGLPIVEKTNGKLTYFKCKMDETDEIQIMD</sequence>
<name>A0ABT5VCN8_9BACI</name>
<organism evidence="2 3">
    <name type="scientific">Alkalihalobacterium chitinilyticum</name>
    <dbReference type="NCBI Taxonomy" id="2980103"/>
    <lineage>
        <taxon>Bacteria</taxon>
        <taxon>Bacillati</taxon>
        <taxon>Bacillota</taxon>
        <taxon>Bacilli</taxon>
        <taxon>Bacillales</taxon>
        <taxon>Bacillaceae</taxon>
        <taxon>Alkalihalobacterium</taxon>
    </lineage>
</organism>
<reference evidence="2" key="1">
    <citation type="submission" date="2024-05" db="EMBL/GenBank/DDBJ databases">
        <title>Alkalihalobacillus sp. strain MEB203 novel alkaliphilic bacterium from Lonar Lake, India.</title>
        <authorList>
            <person name="Joshi A."/>
            <person name="Thite S."/>
            <person name="Mengade P."/>
        </authorList>
    </citation>
    <scope>NUCLEOTIDE SEQUENCE</scope>
    <source>
        <strain evidence="2">MEB 203</strain>
    </source>
</reference>
<protein>
    <recommendedName>
        <fullName evidence="4">TMhelix containing protein</fullName>
    </recommendedName>
</protein>
<dbReference type="Proteomes" id="UP001148125">
    <property type="component" value="Unassembled WGS sequence"/>
</dbReference>
<accession>A0ABT5VCN8</accession>
<keyword evidence="1" id="KW-0472">Membrane</keyword>
<evidence type="ECO:0008006" key="4">
    <source>
        <dbReference type="Google" id="ProtNLM"/>
    </source>
</evidence>